<protein>
    <submittedName>
        <fullName evidence="1">Uncharacterized protein</fullName>
    </submittedName>
</protein>
<sequence length="135" mass="14980">LSGSHDLKVGLEYCLGKDFMERLRKEGSIELKAESPGNHMTSTFVGGIDYRVTEESLKDRLNIIMLEECLNIDNECRVFTVHGGADTIIPVVAAHEFAKVLPNQKLQIIEGADHQAELASLVVYVIKETLQISLL</sequence>
<reference evidence="1 2" key="1">
    <citation type="submission" date="2018-09" db="EMBL/GenBank/DDBJ databases">
        <title>A high-quality reference genome of wild soybean provides a powerful tool to mine soybean genomes.</title>
        <authorList>
            <person name="Xie M."/>
            <person name="Chung C.Y.L."/>
            <person name="Li M.-W."/>
            <person name="Wong F.-L."/>
            <person name="Chan T.-F."/>
            <person name="Lam H.-M."/>
        </authorList>
    </citation>
    <scope>NUCLEOTIDE SEQUENCE [LARGE SCALE GENOMIC DNA]</scope>
    <source>
        <strain evidence="2">cv. W05</strain>
        <tissue evidence="1">Hypocotyl of etiolated seedlings</tissue>
    </source>
</reference>
<feature type="non-terminal residue" evidence="1">
    <location>
        <position position="1"/>
    </location>
</feature>
<dbReference type="GO" id="GO:0005829">
    <property type="term" value="C:cytosol"/>
    <property type="evidence" value="ECO:0007669"/>
    <property type="project" value="TreeGrafter"/>
</dbReference>
<organism evidence="1 2">
    <name type="scientific">Glycine soja</name>
    <name type="common">Wild soybean</name>
    <dbReference type="NCBI Taxonomy" id="3848"/>
    <lineage>
        <taxon>Eukaryota</taxon>
        <taxon>Viridiplantae</taxon>
        <taxon>Streptophyta</taxon>
        <taxon>Embryophyta</taxon>
        <taxon>Tracheophyta</taxon>
        <taxon>Spermatophyta</taxon>
        <taxon>Magnoliopsida</taxon>
        <taxon>eudicotyledons</taxon>
        <taxon>Gunneridae</taxon>
        <taxon>Pentapetalae</taxon>
        <taxon>rosids</taxon>
        <taxon>fabids</taxon>
        <taxon>Fabales</taxon>
        <taxon>Fabaceae</taxon>
        <taxon>Papilionoideae</taxon>
        <taxon>50 kb inversion clade</taxon>
        <taxon>NPAAA clade</taxon>
        <taxon>indigoferoid/millettioid clade</taxon>
        <taxon>Phaseoleae</taxon>
        <taxon>Glycine</taxon>
        <taxon>Glycine subgen. Soja</taxon>
    </lineage>
</organism>
<dbReference type="EMBL" id="QZWG01000017">
    <property type="protein sequence ID" value="RZB55384.1"/>
    <property type="molecule type" value="Genomic_DNA"/>
</dbReference>
<dbReference type="AlphaFoldDB" id="A0A445G2T5"/>
<name>A0A445G2T5_GLYSO</name>
<evidence type="ECO:0000313" key="1">
    <source>
        <dbReference type="EMBL" id="RZB55384.1"/>
    </source>
</evidence>
<comment type="caution">
    <text evidence="1">The sequence shown here is derived from an EMBL/GenBank/DDBJ whole genome shotgun (WGS) entry which is preliminary data.</text>
</comment>
<dbReference type="InterPro" id="IPR029058">
    <property type="entry name" value="AB_hydrolase_fold"/>
</dbReference>
<dbReference type="PANTHER" id="PTHR42886">
    <property type="entry name" value="RE40534P-RELATED"/>
    <property type="match status" value="1"/>
</dbReference>
<dbReference type="Gene3D" id="3.40.50.1820">
    <property type="entry name" value="alpha/beta hydrolase"/>
    <property type="match status" value="1"/>
</dbReference>
<keyword evidence="2" id="KW-1185">Reference proteome</keyword>
<accession>A0A445G2T5</accession>
<evidence type="ECO:0000313" key="2">
    <source>
        <dbReference type="Proteomes" id="UP000289340"/>
    </source>
</evidence>
<dbReference type="SUPFAM" id="SSF53474">
    <property type="entry name" value="alpha/beta-Hydrolases"/>
    <property type="match status" value="1"/>
</dbReference>
<dbReference type="PANTHER" id="PTHR42886:SF49">
    <property type="entry name" value="BAAT_ACYL-COA THIOESTER HYDROLASE CARBOXY-TERMINAL PROTEIN"/>
    <property type="match status" value="1"/>
</dbReference>
<dbReference type="Proteomes" id="UP000289340">
    <property type="component" value="Chromosome 17"/>
</dbReference>
<gene>
    <name evidence="1" type="ORF">D0Y65_044959</name>
</gene>
<proteinExistence type="predicted"/>